<evidence type="ECO:0000256" key="2">
    <source>
        <dbReference type="SAM" id="Phobius"/>
    </source>
</evidence>
<dbReference type="Proteomes" id="UP000263377">
    <property type="component" value="Unassembled WGS sequence"/>
</dbReference>
<reference evidence="3 4" key="1">
    <citation type="submission" date="2018-08" db="EMBL/GenBank/DDBJ databases">
        <title>Diversity &amp; Physiological Properties of Lignin-Decomposing Actinobacteria from Soil.</title>
        <authorList>
            <person name="Roh S.G."/>
            <person name="Kim S.B."/>
        </authorList>
    </citation>
    <scope>NUCLEOTIDE SEQUENCE [LARGE SCALE GENOMIC DNA]</scope>
    <source>
        <strain evidence="3 4">MMS17-GH009</strain>
    </source>
</reference>
<keyword evidence="2" id="KW-1133">Transmembrane helix</keyword>
<name>A0A373A0K6_9ACTN</name>
<feature type="compositionally biased region" description="Pro residues" evidence="1">
    <location>
        <begin position="110"/>
        <end position="119"/>
    </location>
</feature>
<protein>
    <submittedName>
        <fullName evidence="3">Uncharacterized protein</fullName>
    </submittedName>
</protein>
<feature type="compositionally biased region" description="Basic and acidic residues" evidence="1">
    <location>
        <begin position="120"/>
        <end position="132"/>
    </location>
</feature>
<evidence type="ECO:0000256" key="1">
    <source>
        <dbReference type="SAM" id="MobiDB-lite"/>
    </source>
</evidence>
<gene>
    <name evidence="3" type="ORF">DR950_28390</name>
</gene>
<dbReference type="EMBL" id="QVIG01000001">
    <property type="protein sequence ID" value="RGD61160.1"/>
    <property type="molecule type" value="Genomic_DNA"/>
</dbReference>
<accession>A0A373A0K6</accession>
<organism evidence="3 4">
    <name type="scientific">Kitasatospora xanthocidica</name>
    <dbReference type="NCBI Taxonomy" id="83382"/>
    <lineage>
        <taxon>Bacteria</taxon>
        <taxon>Bacillati</taxon>
        <taxon>Actinomycetota</taxon>
        <taxon>Actinomycetes</taxon>
        <taxon>Kitasatosporales</taxon>
        <taxon>Streptomycetaceae</taxon>
        <taxon>Kitasatospora</taxon>
    </lineage>
</organism>
<feature type="transmembrane region" description="Helical" evidence="2">
    <location>
        <begin position="12"/>
        <end position="31"/>
    </location>
</feature>
<dbReference type="RefSeq" id="WP_074001321.1">
    <property type="nucleotide sequence ID" value="NZ_QVIG01000001.1"/>
</dbReference>
<sequence length="213" mass="23220">MADADDKQMSSQVWGSAVVVGSALAVVAAYLIKGAPLVLAVAGVETLLLMVYVARRWRAMRGGPAPVRHRPRRGIPDAAHCERCRRAREALDARQARGRAVGAVRWPEPEALPAPAWPPREPHRESHGEQHHAHGGQQHHGYGEQHHAHGPLQDPGPQPEAGAADHAAYPRRPQLRAPYERPWTAERAAVRSVDRSTARRGAPGSTGRAVRHQ</sequence>
<proteinExistence type="predicted"/>
<feature type="transmembrane region" description="Helical" evidence="2">
    <location>
        <begin position="37"/>
        <end position="54"/>
    </location>
</feature>
<keyword evidence="2" id="KW-0812">Transmembrane</keyword>
<feature type="region of interest" description="Disordered" evidence="1">
    <location>
        <begin position="104"/>
        <end position="213"/>
    </location>
</feature>
<feature type="compositionally biased region" description="Basic and acidic residues" evidence="1">
    <location>
        <begin position="188"/>
        <end position="197"/>
    </location>
</feature>
<evidence type="ECO:0000313" key="4">
    <source>
        <dbReference type="Proteomes" id="UP000263377"/>
    </source>
</evidence>
<keyword evidence="2" id="KW-0472">Membrane</keyword>
<dbReference type="AlphaFoldDB" id="A0A373A0K6"/>
<evidence type="ECO:0000313" key="3">
    <source>
        <dbReference type="EMBL" id="RGD61160.1"/>
    </source>
</evidence>
<comment type="caution">
    <text evidence="3">The sequence shown here is derived from an EMBL/GenBank/DDBJ whole genome shotgun (WGS) entry which is preliminary data.</text>
</comment>
<keyword evidence="4" id="KW-1185">Reference proteome</keyword>